<dbReference type="RefSeq" id="WP_014404496.1">
    <property type="nucleotide sequence ID" value="NC_017033.1"/>
</dbReference>
<dbReference type="SUPFAM" id="SSF46785">
    <property type="entry name" value="Winged helix' DNA-binding domain"/>
    <property type="match status" value="1"/>
</dbReference>
<dbReference type="PRINTS" id="PR00598">
    <property type="entry name" value="HTHMARR"/>
</dbReference>
<dbReference type="Gene3D" id="1.10.10.10">
    <property type="entry name" value="Winged helix-like DNA-binding domain superfamily/Winged helix DNA-binding domain"/>
    <property type="match status" value="1"/>
</dbReference>
<evidence type="ECO:0000256" key="2">
    <source>
        <dbReference type="ARBA" id="ARBA00022490"/>
    </source>
</evidence>
<evidence type="ECO:0000313" key="7">
    <source>
        <dbReference type="EMBL" id="AFC87494.1"/>
    </source>
</evidence>
<dbReference type="PROSITE" id="PS50995">
    <property type="entry name" value="HTH_MARR_2"/>
    <property type="match status" value="1"/>
</dbReference>
<evidence type="ECO:0000256" key="4">
    <source>
        <dbReference type="ARBA" id="ARBA00023125"/>
    </source>
</evidence>
<dbReference type="GO" id="GO:0003677">
    <property type="term" value="F:DNA binding"/>
    <property type="evidence" value="ECO:0007669"/>
    <property type="project" value="UniProtKB-KW"/>
</dbReference>
<evidence type="ECO:0000256" key="5">
    <source>
        <dbReference type="ARBA" id="ARBA00023163"/>
    </source>
</evidence>
<keyword evidence="8" id="KW-1185">Reference proteome</keyword>
<reference evidence="7" key="1">
    <citation type="submission" date="2012-02" db="EMBL/GenBank/DDBJ databases">
        <title>The complete genome of Frateuria aurantia DSM 6220.</title>
        <authorList>
            <consortium name="US DOE Joint Genome Institute (JGI-PGF)"/>
            <person name="Lucas S."/>
            <person name="Copeland A."/>
            <person name="Lapidus A."/>
            <person name="Glavina del Rio T."/>
            <person name="Dalin E."/>
            <person name="Tice H."/>
            <person name="Bruce D."/>
            <person name="Goodwin L."/>
            <person name="Pitluck S."/>
            <person name="Peters L."/>
            <person name="Ovchinnikova G."/>
            <person name="Teshima H."/>
            <person name="Kyrpides N."/>
            <person name="Mavromatis K."/>
            <person name="Ivanova N."/>
            <person name="Brettin T."/>
            <person name="Detter J.C."/>
            <person name="Han C."/>
            <person name="Larimer F."/>
            <person name="Land M."/>
            <person name="Hauser L."/>
            <person name="Markowitz V."/>
            <person name="Cheng J.-F."/>
            <person name="Hugenholtz P."/>
            <person name="Woyke T."/>
            <person name="Wu D."/>
            <person name="Brambilla E."/>
            <person name="Klenk H.-P."/>
            <person name="Eisen J.A."/>
        </authorList>
    </citation>
    <scope>NUCLEOTIDE SEQUENCE</scope>
    <source>
        <strain evidence="7">DSM 6220</strain>
    </source>
</reference>
<dbReference type="InterPro" id="IPR039422">
    <property type="entry name" value="MarR/SlyA-like"/>
</dbReference>
<evidence type="ECO:0000256" key="1">
    <source>
        <dbReference type="ARBA" id="ARBA00004496"/>
    </source>
</evidence>
<comment type="subcellular location">
    <subcellularLocation>
        <location evidence="1">Cytoplasm</location>
    </subcellularLocation>
</comment>
<feature type="domain" description="HTH marR-type" evidence="6">
    <location>
        <begin position="16"/>
        <end position="146"/>
    </location>
</feature>
<evidence type="ECO:0000313" key="8">
    <source>
        <dbReference type="Proteomes" id="UP000005234"/>
    </source>
</evidence>
<proteinExistence type="predicted"/>
<sequence>MKSSPSLPRPAIPRLENQLCFSLYAAGLAMNKVYRRLLKPMGVTYLQYLVLMVLWERDGLTVSAIGDRLSLDSATLTPLLKRMEAAGLLRRQRSQADERQVEIWLTAAGQHLQDSARAVQPAIAQACGCPVEELIGIKRSLDDLRGRLVAVEASLE</sequence>
<dbReference type="GO" id="GO:0005737">
    <property type="term" value="C:cytoplasm"/>
    <property type="evidence" value="ECO:0007669"/>
    <property type="project" value="UniProtKB-SubCell"/>
</dbReference>
<keyword evidence="5" id="KW-0804">Transcription</keyword>
<dbReference type="InterPro" id="IPR036388">
    <property type="entry name" value="WH-like_DNA-bd_sf"/>
</dbReference>
<dbReference type="SMART" id="SM00347">
    <property type="entry name" value="HTH_MARR"/>
    <property type="match status" value="1"/>
</dbReference>
<organism evidence="7 8">
    <name type="scientific">Frateuria aurantia (strain ATCC 33424 / DSM 6220 / KCTC 2777 / LMG 1558 / NBRC 3245 / NCIMB 13370)</name>
    <name type="common">Acetobacter aurantius</name>
    <dbReference type="NCBI Taxonomy" id="767434"/>
    <lineage>
        <taxon>Bacteria</taxon>
        <taxon>Pseudomonadati</taxon>
        <taxon>Pseudomonadota</taxon>
        <taxon>Gammaproteobacteria</taxon>
        <taxon>Lysobacterales</taxon>
        <taxon>Rhodanobacteraceae</taxon>
        <taxon>Frateuria</taxon>
    </lineage>
</organism>
<dbReference type="FunFam" id="1.10.10.10:FF:000163">
    <property type="entry name" value="MarR family transcriptional regulator"/>
    <property type="match status" value="1"/>
</dbReference>
<dbReference type="Pfam" id="PF01047">
    <property type="entry name" value="MarR"/>
    <property type="match status" value="1"/>
</dbReference>
<protein>
    <submittedName>
        <fullName evidence="7">Transcriptional regulator</fullName>
    </submittedName>
</protein>
<dbReference type="GO" id="GO:0006950">
    <property type="term" value="P:response to stress"/>
    <property type="evidence" value="ECO:0007669"/>
    <property type="project" value="TreeGrafter"/>
</dbReference>
<dbReference type="PANTHER" id="PTHR33164:SF5">
    <property type="entry name" value="ORGANIC HYDROPEROXIDE RESISTANCE TRANSCRIPTIONAL REGULATOR"/>
    <property type="match status" value="1"/>
</dbReference>
<accession>H8L186</accession>
<dbReference type="PANTHER" id="PTHR33164">
    <property type="entry name" value="TRANSCRIPTIONAL REGULATOR, MARR FAMILY"/>
    <property type="match status" value="1"/>
</dbReference>
<dbReference type="Proteomes" id="UP000005234">
    <property type="component" value="Chromosome"/>
</dbReference>
<dbReference type="STRING" id="767434.Fraau_3170"/>
<dbReference type="AlphaFoldDB" id="H8L186"/>
<keyword evidence="3" id="KW-0805">Transcription regulation</keyword>
<dbReference type="eggNOG" id="COG1846">
    <property type="taxonomic scope" value="Bacteria"/>
</dbReference>
<evidence type="ECO:0000259" key="6">
    <source>
        <dbReference type="PROSITE" id="PS50995"/>
    </source>
</evidence>
<dbReference type="InterPro" id="IPR036390">
    <property type="entry name" value="WH_DNA-bd_sf"/>
</dbReference>
<dbReference type="GO" id="GO:0003700">
    <property type="term" value="F:DNA-binding transcription factor activity"/>
    <property type="evidence" value="ECO:0007669"/>
    <property type="project" value="InterPro"/>
</dbReference>
<gene>
    <name evidence="7" type="ordered locus">Fraau_3170</name>
</gene>
<name>H8L186_FRAAD</name>
<evidence type="ECO:0000256" key="3">
    <source>
        <dbReference type="ARBA" id="ARBA00023015"/>
    </source>
</evidence>
<dbReference type="EMBL" id="CP003350">
    <property type="protein sequence ID" value="AFC87494.1"/>
    <property type="molecule type" value="Genomic_DNA"/>
</dbReference>
<dbReference type="KEGG" id="fau:Fraau_3170"/>
<keyword evidence="4" id="KW-0238">DNA-binding</keyword>
<dbReference type="OrthoDB" id="9806864at2"/>
<dbReference type="HOGENOM" id="CLU_083287_3_0_6"/>
<dbReference type="InterPro" id="IPR000835">
    <property type="entry name" value="HTH_MarR-typ"/>
</dbReference>
<keyword evidence="2" id="KW-0963">Cytoplasm</keyword>